<feature type="compositionally biased region" description="Polar residues" evidence="1">
    <location>
        <begin position="122"/>
        <end position="142"/>
    </location>
</feature>
<organism evidence="3">
    <name type="scientific">Ixodes ricinus</name>
    <name type="common">Common tick</name>
    <name type="synonym">Acarus ricinus</name>
    <dbReference type="NCBI Taxonomy" id="34613"/>
    <lineage>
        <taxon>Eukaryota</taxon>
        <taxon>Metazoa</taxon>
        <taxon>Ecdysozoa</taxon>
        <taxon>Arthropoda</taxon>
        <taxon>Chelicerata</taxon>
        <taxon>Arachnida</taxon>
        <taxon>Acari</taxon>
        <taxon>Parasitiformes</taxon>
        <taxon>Ixodida</taxon>
        <taxon>Ixodoidea</taxon>
        <taxon>Ixodidae</taxon>
        <taxon>Ixodinae</taxon>
        <taxon>Ixodes</taxon>
    </lineage>
</organism>
<feature type="compositionally biased region" description="Basic residues" evidence="1">
    <location>
        <begin position="109"/>
        <end position="121"/>
    </location>
</feature>
<keyword evidence="2" id="KW-0732">Signal</keyword>
<dbReference type="EMBL" id="GBIH01001347">
    <property type="protein sequence ID" value="JAC93363.1"/>
    <property type="molecule type" value="mRNA"/>
</dbReference>
<name>A0A090XES2_IXORI</name>
<sequence length="142" mass="16133">MNYMLLVILAAIQLITSNVWSWPGMSKQFCESVPNNTLQKCPTFRKLNPILFQRNNKKVYKNSELPTASKVVTNSFLQWDTASSTAGQIPNTVFYKKEERNPRFNSSLQKKKGGREKKRKAQNATLVTESISNNETTKLSTA</sequence>
<evidence type="ECO:0000256" key="1">
    <source>
        <dbReference type="SAM" id="MobiDB-lite"/>
    </source>
</evidence>
<protein>
    <submittedName>
        <fullName evidence="3">Putative secreted protein</fullName>
    </submittedName>
</protein>
<proteinExistence type="evidence at transcript level"/>
<reference evidence="3" key="1">
    <citation type="journal article" date="2015" name="PLoS Negl. Trop. Dis.">
        <title>Deep Sequencing Analysis of the Ixodes ricinus Haemocytome.</title>
        <authorList>
            <person name="Kotsyfakis M."/>
            <person name="Kopacek P."/>
            <person name="Franta Z."/>
            <person name="Pedra J.H."/>
            <person name="Ribeiro J.M."/>
        </authorList>
    </citation>
    <scope>NUCLEOTIDE SEQUENCE</scope>
</reference>
<feature type="signal peptide" evidence="2">
    <location>
        <begin position="1"/>
        <end position="21"/>
    </location>
</feature>
<accession>A0A090XES2</accession>
<dbReference type="AlphaFoldDB" id="A0A090XES2"/>
<feature type="region of interest" description="Disordered" evidence="1">
    <location>
        <begin position="100"/>
        <end position="142"/>
    </location>
</feature>
<feature type="chain" id="PRO_5001867158" evidence="2">
    <location>
        <begin position="22"/>
        <end position="142"/>
    </location>
</feature>
<evidence type="ECO:0000256" key="2">
    <source>
        <dbReference type="SAM" id="SignalP"/>
    </source>
</evidence>
<evidence type="ECO:0000313" key="3">
    <source>
        <dbReference type="EMBL" id="JAC93363.1"/>
    </source>
</evidence>